<dbReference type="GO" id="GO:0000978">
    <property type="term" value="F:RNA polymerase II cis-regulatory region sequence-specific DNA binding"/>
    <property type="evidence" value="ECO:0007669"/>
    <property type="project" value="TreeGrafter"/>
</dbReference>
<name>A0A9J5YF11_SOLCO</name>
<evidence type="ECO:0000256" key="3">
    <source>
        <dbReference type="ARBA" id="ARBA00023125"/>
    </source>
</evidence>
<dbReference type="Proteomes" id="UP000824120">
    <property type="component" value="Chromosome 6"/>
</dbReference>
<dbReference type="GO" id="GO:0000981">
    <property type="term" value="F:DNA-binding transcription factor activity, RNA polymerase II-specific"/>
    <property type="evidence" value="ECO:0007669"/>
    <property type="project" value="TreeGrafter"/>
</dbReference>
<dbReference type="Gene3D" id="3.40.1810.10">
    <property type="entry name" value="Transcription factor, MADS-box"/>
    <property type="match status" value="1"/>
</dbReference>
<dbReference type="InterPro" id="IPR036879">
    <property type="entry name" value="TF_MADSbox_sf"/>
</dbReference>
<dbReference type="PANTHER" id="PTHR11945">
    <property type="entry name" value="MADS BOX PROTEIN"/>
    <property type="match status" value="1"/>
</dbReference>
<evidence type="ECO:0000256" key="6">
    <source>
        <dbReference type="SAM" id="MobiDB-lite"/>
    </source>
</evidence>
<evidence type="ECO:0000256" key="4">
    <source>
        <dbReference type="ARBA" id="ARBA00023163"/>
    </source>
</evidence>
<keyword evidence="5" id="KW-0539">Nucleus</keyword>
<dbReference type="InterPro" id="IPR002100">
    <property type="entry name" value="TF_MADSbox"/>
</dbReference>
<dbReference type="OrthoDB" id="1299655at2759"/>
<keyword evidence="3" id="KW-0238">DNA-binding</keyword>
<gene>
    <name evidence="8" type="ORF">H5410_030055</name>
</gene>
<reference evidence="8 9" key="1">
    <citation type="submission" date="2020-09" db="EMBL/GenBank/DDBJ databases">
        <title>De no assembly of potato wild relative species, Solanum commersonii.</title>
        <authorList>
            <person name="Cho K."/>
        </authorList>
    </citation>
    <scope>NUCLEOTIDE SEQUENCE [LARGE SCALE GENOMIC DNA]</scope>
    <source>
        <strain evidence="8">LZ3.2</strain>
        <tissue evidence="8">Leaf</tissue>
    </source>
</reference>
<evidence type="ECO:0000259" key="7">
    <source>
        <dbReference type="PROSITE" id="PS50066"/>
    </source>
</evidence>
<dbReference type="SUPFAM" id="SSF55455">
    <property type="entry name" value="SRF-like"/>
    <property type="match status" value="1"/>
</dbReference>
<evidence type="ECO:0000256" key="1">
    <source>
        <dbReference type="ARBA" id="ARBA00004123"/>
    </source>
</evidence>
<feature type="domain" description="MADS-box" evidence="7">
    <location>
        <begin position="4"/>
        <end position="52"/>
    </location>
</feature>
<feature type="compositionally biased region" description="Polar residues" evidence="6">
    <location>
        <begin position="166"/>
        <end position="176"/>
    </location>
</feature>
<dbReference type="PROSITE" id="PS50066">
    <property type="entry name" value="MADS_BOX_2"/>
    <property type="match status" value="1"/>
</dbReference>
<evidence type="ECO:0000313" key="9">
    <source>
        <dbReference type="Proteomes" id="UP000824120"/>
    </source>
</evidence>
<organism evidence="8 9">
    <name type="scientific">Solanum commersonii</name>
    <name type="common">Commerson's wild potato</name>
    <name type="synonym">Commerson's nightshade</name>
    <dbReference type="NCBI Taxonomy" id="4109"/>
    <lineage>
        <taxon>Eukaryota</taxon>
        <taxon>Viridiplantae</taxon>
        <taxon>Streptophyta</taxon>
        <taxon>Embryophyta</taxon>
        <taxon>Tracheophyta</taxon>
        <taxon>Spermatophyta</taxon>
        <taxon>Magnoliopsida</taxon>
        <taxon>eudicotyledons</taxon>
        <taxon>Gunneridae</taxon>
        <taxon>Pentapetalae</taxon>
        <taxon>asterids</taxon>
        <taxon>lamiids</taxon>
        <taxon>Solanales</taxon>
        <taxon>Solanaceae</taxon>
        <taxon>Solanoideae</taxon>
        <taxon>Solaneae</taxon>
        <taxon>Solanum</taxon>
    </lineage>
</organism>
<keyword evidence="2" id="KW-0805">Transcription regulation</keyword>
<evidence type="ECO:0000256" key="2">
    <source>
        <dbReference type="ARBA" id="ARBA00023015"/>
    </source>
</evidence>
<keyword evidence="9" id="KW-1185">Reference proteome</keyword>
<proteinExistence type="predicted"/>
<protein>
    <recommendedName>
        <fullName evidence="7">MADS-box domain-containing protein</fullName>
    </recommendedName>
</protein>
<dbReference type="GO" id="GO:0046983">
    <property type="term" value="F:protein dimerization activity"/>
    <property type="evidence" value="ECO:0007669"/>
    <property type="project" value="InterPro"/>
</dbReference>
<dbReference type="PANTHER" id="PTHR11945:SF784">
    <property type="entry name" value="TYPE I MADS BOX TRANSCRIPTION FACTOR"/>
    <property type="match status" value="1"/>
</dbReference>
<evidence type="ECO:0000256" key="5">
    <source>
        <dbReference type="ARBA" id="ARBA00023242"/>
    </source>
</evidence>
<evidence type="ECO:0000313" key="8">
    <source>
        <dbReference type="EMBL" id="KAG5598685.1"/>
    </source>
</evidence>
<feature type="region of interest" description="Disordered" evidence="6">
    <location>
        <begin position="155"/>
        <end position="185"/>
    </location>
</feature>
<feature type="compositionally biased region" description="Basic and acidic residues" evidence="6">
    <location>
        <begin position="155"/>
        <end position="164"/>
    </location>
</feature>
<dbReference type="Pfam" id="PF00319">
    <property type="entry name" value="SRF-TF"/>
    <property type="match status" value="1"/>
</dbReference>
<dbReference type="AlphaFoldDB" id="A0A9J5YF11"/>
<dbReference type="EMBL" id="JACXVP010000006">
    <property type="protein sequence ID" value="KAG5598685.1"/>
    <property type="molecule type" value="Genomic_DNA"/>
</dbReference>
<comment type="subcellular location">
    <subcellularLocation>
        <location evidence="1">Nucleus</location>
    </subcellularLocation>
</comment>
<comment type="caution">
    <text evidence="8">The sequence shown here is derived from an EMBL/GenBank/DDBJ whole genome shotgun (WGS) entry which is preliminary data.</text>
</comment>
<accession>A0A9J5YF11</accession>
<sequence length="185" mass="21049">MSHLAKKGCRNTRNLDESARKVILKKRLASLCKQAEELSILCDIKVGMVAFTPGETKAFSWPCLTQTNATINEYLACDEAKQQIKLFTQETYLQRKVDAREKYIGKIEQTAKEKEMENLFNQLAWGKSIQELDARETKGLLKLFEAKQTKLNERKTKLNEHVDENVLNQNGVNDSNAGEENDGNP</sequence>
<keyword evidence="4" id="KW-0804">Transcription</keyword>
<dbReference type="GO" id="GO:0005634">
    <property type="term" value="C:nucleus"/>
    <property type="evidence" value="ECO:0007669"/>
    <property type="project" value="UniProtKB-SubCell"/>
</dbReference>